<sequence length="101" mass="11466">MNIDLFQVESQSFIESFISSITNTFIRSIRLVQDTTQGNALLSMATELNTSALDRTLPSRFEPDSAIGSIVARLMVEEWMNITSHKAYYDRCQPIACTYSY</sequence>
<dbReference type="EMBL" id="CAJNOL010014071">
    <property type="protein sequence ID" value="CAF1666333.1"/>
    <property type="molecule type" value="Genomic_DNA"/>
</dbReference>
<gene>
    <name evidence="2" type="ORF">JXQ802_LOCUS56868</name>
    <name evidence="1" type="ORF">PYM288_LOCUS40287</name>
</gene>
<dbReference type="Proteomes" id="UP000663854">
    <property type="component" value="Unassembled WGS sequence"/>
</dbReference>
<accession>A0A816FUS8</accession>
<keyword evidence="3" id="KW-1185">Reference proteome</keyword>
<evidence type="ECO:0000313" key="3">
    <source>
        <dbReference type="Proteomes" id="UP000663870"/>
    </source>
</evidence>
<proteinExistence type="predicted"/>
<dbReference type="EMBL" id="CAJNOH010012201">
    <property type="protein sequence ID" value="CAF1533028.1"/>
    <property type="molecule type" value="Genomic_DNA"/>
</dbReference>
<organism evidence="2 3">
    <name type="scientific">Rotaria sordida</name>
    <dbReference type="NCBI Taxonomy" id="392033"/>
    <lineage>
        <taxon>Eukaryota</taxon>
        <taxon>Metazoa</taxon>
        <taxon>Spiralia</taxon>
        <taxon>Gnathifera</taxon>
        <taxon>Rotifera</taxon>
        <taxon>Eurotatoria</taxon>
        <taxon>Bdelloidea</taxon>
        <taxon>Philodinida</taxon>
        <taxon>Philodinidae</taxon>
        <taxon>Rotaria</taxon>
    </lineage>
</organism>
<reference evidence="2" key="1">
    <citation type="submission" date="2021-02" db="EMBL/GenBank/DDBJ databases">
        <authorList>
            <person name="Nowell W R."/>
        </authorList>
    </citation>
    <scope>NUCLEOTIDE SEQUENCE</scope>
</reference>
<protein>
    <submittedName>
        <fullName evidence="2">Uncharacterized protein</fullName>
    </submittedName>
</protein>
<dbReference type="AlphaFoldDB" id="A0A816FUS8"/>
<evidence type="ECO:0000313" key="1">
    <source>
        <dbReference type="EMBL" id="CAF1533028.1"/>
    </source>
</evidence>
<dbReference type="Proteomes" id="UP000663870">
    <property type="component" value="Unassembled WGS sequence"/>
</dbReference>
<comment type="caution">
    <text evidence="2">The sequence shown here is derived from an EMBL/GenBank/DDBJ whole genome shotgun (WGS) entry which is preliminary data.</text>
</comment>
<feature type="non-terminal residue" evidence="2">
    <location>
        <position position="1"/>
    </location>
</feature>
<name>A0A816FUS8_9BILA</name>
<evidence type="ECO:0000313" key="2">
    <source>
        <dbReference type="EMBL" id="CAF1666333.1"/>
    </source>
</evidence>